<evidence type="ECO:0000313" key="2">
    <source>
        <dbReference type="EMBL" id="KAL3799562.1"/>
    </source>
</evidence>
<organism evidence="2 3">
    <name type="scientific">Cyclotella cryptica</name>
    <dbReference type="NCBI Taxonomy" id="29204"/>
    <lineage>
        <taxon>Eukaryota</taxon>
        <taxon>Sar</taxon>
        <taxon>Stramenopiles</taxon>
        <taxon>Ochrophyta</taxon>
        <taxon>Bacillariophyta</taxon>
        <taxon>Coscinodiscophyceae</taxon>
        <taxon>Thalassiosirophycidae</taxon>
        <taxon>Stephanodiscales</taxon>
        <taxon>Stephanodiscaceae</taxon>
        <taxon>Cyclotella</taxon>
    </lineage>
</organism>
<name>A0ABD3QHP0_9STRA</name>
<protein>
    <recommendedName>
        <fullName evidence="4">Sulfotransferase</fullName>
    </recommendedName>
</protein>
<evidence type="ECO:0000313" key="3">
    <source>
        <dbReference type="Proteomes" id="UP001516023"/>
    </source>
</evidence>
<dbReference type="EMBL" id="JABMIG020000038">
    <property type="protein sequence ID" value="KAL3799562.1"/>
    <property type="molecule type" value="Genomic_DNA"/>
</dbReference>
<accession>A0ABD3QHP0</accession>
<keyword evidence="3" id="KW-1185">Reference proteome</keyword>
<comment type="caution">
    <text evidence="2">The sequence shown here is derived from an EMBL/GenBank/DDBJ whole genome shotgun (WGS) entry which is preliminary data.</text>
</comment>
<keyword evidence="1" id="KW-0472">Membrane</keyword>
<evidence type="ECO:0000256" key="1">
    <source>
        <dbReference type="SAM" id="Phobius"/>
    </source>
</evidence>
<feature type="transmembrane region" description="Helical" evidence="1">
    <location>
        <begin position="21"/>
        <end position="42"/>
    </location>
</feature>
<dbReference type="Proteomes" id="UP001516023">
    <property type="component" value="Unassembled WGS sequence"/>
</dbReference>
<reference evidence="2 3" key="1">
    <citation type="journal article" date="2020" name="G3 (Bethesda)">
        <title>Improved Reference Genome for Cyclotella cryptica CCMP332, a Model for Cell Wall Morphogenesis, Salinity Adaptation, and Lipid Production in Diatoms (Bacillariophyta).</title>
        <authorList>
            <person name="Roberts W.R."/>
            <person name="Downey K.M."/>
            <person name="Ruck E.C."/>
            <person name="Traller J.C."/>
            <person name="Alverson A.J."/>
        </authorList>
    </citation>
    <scope>NUCLEOTIDE SEQUENCE [LARGE SCALE GENOMIC DNA]</scope>
    <source>
        <strain evidence="2 3">CCMP332</strain>
    </source>
</reference>
<sequence>MVKIGRSATSKWSWTNNAVTILVLLYIVLAFVGTLLLFTVFIRANSNTTDGAGNKPGPETSIRNLPADWQEIYKKGSKNLRDWKKNGLEKSMVLTYPGVDDKIADILRTARVEIDEETASRLPTWEDVVSQYGEKPIIHGLEKCETYRNMVKPEDRMIGPAGIFNTGTNLFFQLMKENCDIKEAAHSTSHKEPRKNGIRYQVPWGKHNPVSKHRFKNAAKAWGEGIKQDDVMPFVLIKDPYHWMGSECRHEYLLKWTHSKDDCPNLIDKSIQDAFVPQPVTATFALSTEKYESLVDVWNTWYNEYEQQTFPMIQTRFEDLVFHGEEVLRTACECVGGVFTDNFVYIERNAKEDLPLNAGANGLVDTLIQVGNSKNRFEGFTDREILYANENLDQGLMSKFGYAPPPFI</sequence>
<dbReference type="AlphaFoldDB" id="A0ABD3QHP0"/>
<evidence type="ECO:0008006" key="4">
    <source>
        <dbReference type="Google" id="ProtNLM"/>
    </source>
</evidence>
<keyword evidence="1" id="KW-1133">Transmembrane helix</keyword>
<proteinExistence type="predicted"/>
<keyword evidence="1" id="KW-0812">Transmembrane</keyword>
<gene>
    <name evidence="2" type="ORF">HJC23_008689</name>
</gene>